<dbReference type="Pfam" id="PF04199">
    <property type="entry name" value="Cyclase"/>
    <property type="match status" value="1"/>
</dbReference>
<dbReference type="InterPro" id="IPR037175">
    <property type="entry name" value="KFase_sf"/>
</dbReference>
<gene>
    <name evidence="2" type="ORF">S01H4_09866</name>
</gene>
<dbReference type="GO" id="GO:0004061">
    <property type="term" value="F:arylformamidase activity"/>
    <property type="evidence" value="ECO:0007669"/>
    <property type="project" value="InterPro"/>
</dbReference>
<accession>X0ZNH4</accession>
<organism evidence="2">
    <name type="scientific">marine sediment metagenome</name>
    <dbReference type="NCBI Taxonomy" id="412755"/>
    <lineage>
        <taxon>unclassified sequences</taxon>
        <taxon>metagenomes</taxon>
        <taxon>ecological metagenomes</taxon>
    </lineage>
</organism>
<protein>
    <recommendedName>
        <fullName evidence="3">Cyclase family protein</fullName>
    </recommendedName>
</protein>
<dbReference type="GO" id="GO:0019441">
    <property type="term" value="P:L-tryptophan catabolic process to kynurenine"/>
    <property type="evidence" value="ECO:0007669"/>
    <property type="project" value="InterPro"/>
</dbReference>
<comment type="caution">
    <text evidence="2">The sequence shown here is derived from an EMBL/GenBank/DDBJ whole genome shotgun (WGS) entry which is preliminary data.</text>
</comment>
<dbReference type="InterPro" id="IPR007325">
    <property type="entry name" value="KFase/CYL"/>
</dbReference>
<dbReference type="SUPFAM" id="SSF102198">
    <property type="entry name" value="Putative cyclase"/>
    <property type="match status" value="1"/>
</dbReference>
<keyword evidence="1" id="KW-0472">Membrane</keyword>
<keyword evidence="1" id="KW-0812">Transmembrane</keyword>
<dbReference type="AlphaFoldDB" id="X0ZNH4"/>
<reference evidence="2" key="1">
    <citation type="journal article" date="2014" name="Front. Microbiol.">
        <title>High frequency of phylogenetically diverse reductive dehalogenase-homologous genes in deep subseafloor sedimentary metagenomes.</title>
        <authorList>
            <person name="Kawai M."/>
            <person name="Futagami T."/>
            <person name="Toyoda A."/>
            <person name="Takaki Y."/>
            <person name="Nishi S."/>
            <person name="Hori S."/>
            <person name="Arai W."/>
            <person name="Tsubouchi T."/>
            <person name="Morono Y."/>
            <person name="Uchiyama I."/>
            <person name="Ito T."/>
            <person name="Fujiyama A."/>
            <person name="Inagaki F."/>
            <person name="Takami H."/>
        </authorList>
    </citation>
    <scope>NUCLEOTIDE SEQUENCE</scope>
    <source>
        <strain evidence="2">Expedition CK06-06</strain>
    </source>
</reference>
<evidence type="ECO:0000256" key="1">
    <source>
        <dbReference type="SAM" id="Phobius"/>
    </source>
</evidence>
<dbReference type="PANTHER" id="PTHR31118:SF12">
    <property type="entry name" value="CYCLASE-LIKE PROTEIN 2"/>
    <property type="match status" value="1"/>
</dbReference>
<evidence type="ECO:0000313" key="2">
    <source>
        <dbReference type="EMBL" id="GAG59612.1"/>
    </source>
</evidence>
<sequence>MKISWKLLGYFFLIIFVSLFVMVCQRSELSKDFEQKLLDMTYPFNEHTIYWPNASPFQLQKGDWGVTEEGYWYASNEYCAAEHGGTHADAPIHFAKNGRTIDQIPLREWIGPAVKIDVTEQSTQDRDYLLTVEDIKNWEQKHGTIPEHAWVIMYTGIDTKYYPDKEKVLGTEKTGEEAIPELHFPGFSPESVQFLTNERDITGIAIDTPSIDYGQSKEFKVHQILFAADKIALENIAKLDQLPESGATLYVIPMLIEDGTGSPARVFAVLP</sequence>
<evidence type="ECO:0008006" key="3">
    <source>
        <dbReference type="Google" id="ProtNLM"/>
    </source>
</evidence>
<dbReference type="Gene3D" id="3.50.30.50">
    <property type="entry name" value="Putative cyclase"/>
    <property type="match status" value="1"/>
</dbReference>
<dbReference type="EMBL" id="BART01003658">
    <property type="protein sequence ID" value="GAG59612.1"/>
    <property type="molecule type" value="Genomic_DNA"/>
</dbReference>
<name>X0ZNH4_9ZZZZ</name>
<keyword evidence="1" id="KW-1133">Transmembrane helix</keyword>
<dbReference type="PANTHER" id="PTHR31118">
    <property type="entry name" value="CYCLASE-LIKE PROTEIN 2"/>
    <property type="match status" value="1"/>
</dbReference>
<proteinExistence type="predicted"/>
<feature type="transmembrane region" description="Helical" evidence="1">
    <location>
        <begin position="7"/>
        <end position="23"/>
    </location>
</feature>